<sequence length="174" mass="19861">MLEKNMTTSVDLYSIMDSFLRRLIQRRDDGFYGYLTRQKLQRLSPSDADVARQEFTAFLNTAISYIQKWFDFSEENWLFLLQPLSLTSGNISFDDMEKITKRLHLVGRLNLSMDEFYEECVPANNLECLTILSGEGKVSVQWNSREVDPSSSAADIPNIQAIVPFVLSIPSSTG</sequence>
<name>A0ABV0U4Q3_9TELE</name>
<gene>
    <name evidence="1" type="ORF">ILYODFUR_037092</name>
</gene>
<accession>A0ABV0U4Q3</accession>
<dbReference type="Proteomes" id="UP001482620">
    <property type="component" value="Unassembled WGS sequence"/>
</dbReference>
<proteinExistence type="predicted"/>
<dbReference type="EMBL" id="JAHRIQ010054276">
    <property type="protein sequence ID" value="MEQ2238808.1"/>
    <property type="molecule type" value="Genomic_DNA"/>
</dbReference>
<protein>
    <submittedName>
        <fullName evidence="1">Uncharacterized protein</fullName>
    </submittedName>
</protein>
<feature type="non-terminal residue" evidence="1">
    <location>
        <position position="174"/>
    </location>
</feature>
<evidence type="ECO:0000313" key="2">
    <source>
        <dbReference type="Proteomes" id="UP001482620"/>
    </source>
</evidence>
<comment type="caution">
    <text evidence="1">The sequence shown here is derived from an EMBL/GenBank/DDBJ whole genome shotgun (WGS) entry which is preliminary data.</text>
</comment>
<organism evidence="1 2">
    <name type="scientific">Ilyodon furcidens</name>
    <name type="common">goldbreast splitfin</name>
    <dbReference type="NCBI Taxonomy" id="33524"/>
    <lineage>
        <taxon>Eukaryota</taxon>
        <taxon>Metazoa</taxon>
        <taxon>Chordata</taxon>
        <taxon>Craniata</taxon>
        <taxon>Vertebrata</taxon>
        <taxon>Euteleostomi</taxon>
        <taxon>Actinopterygii</taxon>
        <taxon>Neopterygii</taxon>
        <taxon>Teleostei</taxon>
        <taxon>Neoteleostei</taxon>
        <taxon>Acanthomorphata</taxon>
        <taxon>Ovalentaria</taxon>
        <taxon>Atherinomorphae</taxon>
        <taxon>Cyprinodontiformes</taxon>
        <taxon>Goodeidae</taxon>
        <taxon>Ilyodon</taxon>
    </lineage>
</organism>
<evidence type="ECO:0000313" key="1">
    <source>
        <dbReference type="EMBL" id="MEQ2238808.1"/>
    </source>
</evidence>
<reference evidence="1 2" key="1">
    <citation type="submission" date="2021-06" db="EMBL/GenBank/DDBJ databases">
        <authorList>
            <person name="Palmer J.M."/>
        </authorList>
    </citation>
    <scope>NUCLEOTIDE SEQUENCE [LARGE SCALE GENOMIC DNA]</scope>
    <source>
        <strain evidence="2">if_2019</strain>
        <tissue evidence="1">Muscle</tissue>
    </source>
</reference>
<keyword evidence="2" id="KW-1185">Reference proteome</keyword>